<gene>
    <name evidence="2" type="ORF">FFLO_03572</name>
</gene>
<evidence type="ECO:0000256" key="1">
    <source>
        <dbReference type="SAM" id="MobiDB-lite"/>
    </source>
</evidence>
<feature type="compositionally biased region" description="Basic residues" evidence="1">
    <location>
        <begin position="329"/>
        <end position="339"/>
    </location>
</feature>
<feature type="compositionally biased region" description="Basic and acidic residues" evidence="1">
    <location>
        <begin position="527"/>
        <end position="539"/>
    </location>
</feature>
<protein>
    <submittedName>
        <fullName evidence="2">Uncharacterized protein</fullName>
    </submittedName>
</protein>
<feature type="compositionally biased region" description="Acidic residues" evidence="1">
    <location>
        <begin position="465"/>
        <end position="502"/>
    </location>
</feature>
<feature type="region of interest" description="Disordered" evidence="1">
    <location>
        <begin position="314"/>
        <end position="355"/>
    </location>
</feature>
<evidence type="ECO:0000313" key="3">
    <source>
        <dbReference type="Proteomes" id="UP000812966"/>
    </source>
</evidence>
<comment type="caution">
    <text evidence="2">The sequence shown here is derived from an EMBL/GenBank/DDBJ whole genome shotgun (WGS) entry which is preliminary data.</text>
</comment>
<dbReference type="EMBL" id="JABELV010000066">
    <property type="protein sequence ID" value="KAG7535974.1"/>
    <property type="molecule type" value="Genomic_DNA"/>
</dbReference>
<name>A0A8K0NN51_9TREE</name>
<dbReference type="Proteomes" id="UP000812966">
    <property type="component" value="Unassembled WGS sequence"/>
</dbReference>
<sequence length="588" mass="64779">MSATTPPPLPTIIWDDDLEPHNPVDFADWPTKFKTYGDDDSMRYDPGQKRAARFPSSAWQAKPEEDVVVSAFIKIIEHRCPEDHAISLGDSFTFHGLENLVVTDNMGSGPKETYASACKRYIKGKEVAAAALHMDQPSSFHSSQVSVLDLDRAAFRSMGDKVAGQRLLDKLTAVPMRADLFGNGSVYNREPVPLRPFRCVFLGEAKPPTGSMRTQIAHLIQALKYAVIGRDMFGTVHVLLIVGMAFRRIVCDRNNDDVYVDIGTKAGGEVIEVEEMSLIELLWYGYVQAAPPQMPTVASVGLASTSQAPVPATADAAKSRGISQVKALPKAKAKSKIKPYSRPPPNKAKKTQNPSPLADKLFYRLSKPDPSSPRPRSDTDARHALISFLDHAGQTHFDILGNVDETPESPLRGLTGRWARVRDVKLEQLGSAAVTIKACWSDLPVGDTETTSSQKLGGSYANGDDGGDVGSNDDDDDDDDDEDDDHGPEGEGEGGNNGEEDDHEPRRTPRSPPVDGLPSIGTSPADPNERSGNEDEKRYQYPSTGDDMFWDTLGVSAFKREQEERDRERQERRRAWLEQYEPFTRVRS</sequence>
<keyword evidence="3" id="KW-1185">Reference proteome</keyword>
<feature type="region of interest" description="Disordered" evidence="1">
    <location>
        <begin position="444"/>
        <end position="549"/>
    </location>
</feature>
<reference evidence="2" key="1">
    <citation type="submission" date="2020-04" db="EMBL/GenBank/DDBJ databases">
        <title>Analysis of mating type loci in Filobasidium floriforme.</title>
        <authorList>
            <person name="Nowrousian M."/>
        </authorList>
    </citation>
    <scope>NUCLEOTIDE SEQUENCE</scope>
    <source>
        <strain evidence="2">CBS 6242</strain>
    </source>
</reference>
<evidence type="ECO:0000313" key="2">
    <source>
        <dbReference type="EMBL" id="KAG7535974.1"/>
    </source>
</evidence>
<dbReference type="AlphaFoldDB" id="A0A8K0NN51"/>
<proteinExistence type="predicted"/>
<accession>A0A8K0NN51</accession>
<organism evidence="2 3">
    <name type="scientific">Filobasidium floriforme</name>
    <dbReference type="NCBI Taxonomy" id="5210"/>
    <lineage>
        <taxon>Eukaryota</taxon>
        <taxon>Fungi</taxon>
        <taxon>Dikarya</taxon>
        <taxon>Basidiomycota</taxon>
        <taxon>Agaricomycotina</taxon>
        <taxon>Tremellomycetes</taxon>
        <taxon>Filobasidiales</taxon>
        <taxon>Filobasidiaceae</taxon>
        <taxon>Filobasidium</taxon>
    </lineage>
</organism>